<dbReference type="InterPro" id="IPR046796">
    <property type="entry name" value="Transposase_32_dom"/>
</dbReference>
<dbReference type="AlphaFoldDB" id="A0A2K3K632"/>
<gene>
    <name evidence="2" type="ORF">L195_g060800</name>
</gene>
<dbReference type="Pfam" id="PF20167">
    <property type="entry name" value="Transposase_32"/>
    <property type="match status" value="1"/>
</dbReference>
<name>A0A2K3K632_TRIPR</name>
<feature type="domain" description="Putative plant transposon protein" evidence="1">
    <location>
        <begin position="2"/>
        <end position="121"/>
    </location>
</feature>
<feature type="non-terminal residue" evidence="2">
    <location>
        <position position="124"/>
    </location>
</feature>
<comment type="caution">
    <text evidence="2">The sequence shown here is derived from an EMBL/GenBank/DDBJ whole genome shotgun (WGS) entry which is preliminary data.</text>
</comment>
<sequence>MWVREFLANAYLPEKPLFHEYFSVVRGIRVDYSAAHINTLLGCNVGAACELIPERERIDNSDIEAREELRNIVCRPGARWLPHSPASLPRRLSLTSFKPVHRAWGEFWLKNVRVVGNSLEIQID</sequence>
<organism evidence="2 3">
    <name type="scientific">Trifolium pratense</name>
    <name type="common">Red clover</name>
    <dbReference type="NCBI Taxonomy" id="57577"/>
    <lineage>
        <taxon>Eukaryota</taxon>
        <taxon>Viridiplantae</taxon>
        <taxon>Streptophyta</taxon>
        <taxon>Embryophyta</taxon>
        <taxon>Tracheophyta</taxon>
        <taxon>Spermatophyta</taxon>
        <taxon>Magnoliopsida</taxon>
        <taxon>eudicotyledons</taxon>
        <taxon>Gunneridae</taxon>
        <taxon>Pentapetalae</taxon>
        <taxon>rosids</taxon>
        <taxon>fabids</taxon>
        <taxon>Fabales</taxon>
        <taxon>Fabaceae</taxon>
        <taxon>Papilionoideae</taxon>
        <taxon>50 kb inversion clade</taxon>
        <taxon>NPAAA clade</taxon>
        <taxon>Hologalegina</taxon>
        <taxon>IRL clade</taxon>
        <taxon>Trifolieae</taxon>
        <taxon>Trifolium</taxon>
    </lineage>
</organism>
<dbReference type="Proteomes" id="UP000236291">
    <property type="component" value="Unassembled WGS sequence"/>
</dbReference>
<reference evidence="2 3" key="2">
    <citation type="journal article" date="2017" name="Front. Plant Sci.">
        <title>Gene Classification and Mining of Molecular Markers Useful in Red Clover (Trifolium pratense) Breeding.</title>
        <authorList>
            <person name="Istvanek J."/>
            <person name="Dluhosova J."/>
            <person name="Dluhos P."/>
            <person name="Patkova L."/>
            <person name="Nedelnik J."/>
            <person name="Repkova J."/>
        </authorList>
    </citation>
    <scope>NUCLEOTIDE SEQUENCE [LARGE SCALE GENOMIC DNA]</scope>
    <source>
        <strain evidence="3">cv. Tatra</strain>
        <tissue evidence="2">Young leaves</tissue>
    </source>
</reference>
<evidence type="ECO:0000313" key="2">
    <source>
        <dbReference type="EMBL" id="PNX61716.1"/>
    </source>
</evidence>
<dbReference type="EMBL" id="ASHM01143251">
    <property type="protein sequence ID" value="PNX61716.1"/>
    <property type="molecule type" value="Genomic_DNA"/>
</dbReference>
<accession>A0A2K3K632</accession>
<evidence type="ECO:0000259" key="1">
    <source>
        <dbReference type="Pfam" id="PF20167"/>
    </source>
</evidence>
<evidence type="ECO:0000313" key="3">
    <source>
        <dbReference type="Proteomes" id="UP000236291"/>
    </source>
</evidence>
<reference evidence="2 3" key="1">
    <citation type="journal article" date="2014" name="Am. J. Bot.">
        <title>Genome assembly and annotation for red clover (Trifolium pratense; Fabaceae).</title>
        <authorList>
            <person name="Istvanek J."/>
            <person name="Jaros M."/>
            <person name="Krenek A."/>
            <person name="Repkova J."/>
        </authorList>
    </citation>
    <scope>NUCLEOTIDE SEQUENCE [LARGE SCALE GENOMIC DNA]</scope>
    <source>
        <strain evidence="3">cv. Tatra</strain>
        <tissue evidence="2">Young leaves</tissue>
    </source>
</reference>
<proteinExistence type="predicted"/>
<protein>
    <recommendedName>
        <fullName evidence="1">Putative plant transposon protein domain-containing protein</fullName>
    </recommendedName>
</protein>